<name>A0AAV2PNH8_MEGNR</name>
<evidence type="ECO:0000256" key="1">
    <source>
        <dbReference type="ARBA" id="ARBA00022441"/>
    </source>
</evidence>
<feature type="domain" description="EGF-like" evidence="5">
    <location>
        <begin position="83"/>
        <end position="94"/>
    </location>
</feature>
<evidence type="ECO:0000256" key="3">
    <source>
        <dbReference type="ARBA" id="ARBA00023157"/>
    </source>
</evidence>
<dbReference type="InterPro" id="IPR041161">
    <property type="entry name" value="EGF_Tenascin"/>
</dbReference>
<evidence type="ECO:0000313" key="6">
    <source>
        <dbReference type="EMBL" id="CAL4062054.1"/>
    </source>
</evidence>
<keyword evidence="3" id="KW-1015">Disulfide bond</keyword>
<feature type="non-terminal residue" evidence="6">
    <location>
        <position position="791"/>
    </location>
</feature>
<dbReference type="InterPro" id="IPR052637">
    <property type="entry name" value="KLHDC3-like"/>
</dbReference>
<reference evidence="6 7" key="1">
    <citation type="submission" date="2024-05" db="EMBL/GenBank/DDBJ databases">
        <authorList>
            <person name="Wallberg A."/>
        </authorList>
    </citation>
    <scope>NUCLEOTIDE SEQUENCE [LARGE SCALE GENOMIC DNA]</scope>
</reference>
<keyword evidence="2" id="KW-0677">Repeat</keyword>
<dbReference type="Pfam" id="PF24981">
    <property type="entry name" value="Beta-prop_ATRN-LZTR1"/>
    <property type="match status" value="1"/>
</dbReference>
<evidence type="ECO:0000259" key="5">
    <source>
        <dbReference type="PROSITE" id="PS00022"/>
    </source>
</evidence>
<dbReference type="SUPFAM" id="SSF117281">
    <property type="entry name" value="Kelch motif"/>
    <property type="match status" value="2"/>
</dbReference>
<dbReference type="Pfam" id="PF18720">
    <property type="entry name" value="EGF_Tenascin"/>
    <property type="match status" value="1"/>
</dbReference>
<keyword evidence="7" id="KW-1185">Reference proteome</keyword>
<keyword evidence="1" id="KW-0880">Kelch repeat</keyword>
<organism evidence="6 7">
    <name type="scientific">Meganyctiphanes norvegica</name>
    <name type="common">Northern krill</name>
    <name type="synonym">Thysanopoda norvegica</name>
    <dbReference type="NCBI Taxonomy" id="48144"/>
    <lineage>
        <taxon>Eukaryota</taxon>
        <taxon>Metazoa</taxon>
        <taxon>Ecdysozoa</taxon>
        <taxon>Arthropoda</taxon>
        <taxon>Crustacea</taxon>
        <taxon>Multicrustacea</taxon>
        <taxon>Malacostraca</taxon>
        <taxon>Eumalacostraca</taxon>
        <taxon>Eucarida</taxon>
        <taxon>Euphausiacea</taxon>
        <taxon>Euphausiidae</taxon>
        <taxon>Meganyctiphanes</taxon>
    </lineage>
</organism>
<dbReference type="Gene3D" id="2.120.10.80">
    <property type="entry name" value="Kelch-type beta propeller"/>
    <property type="match status" value="3"/>
</dbReference>
<dbReference type="PANTHER" id="PTHR46461">
    <property type="entry name" value="KELCH DOMAIN-CONTAINING PROTEIN 3"/>
    <property type="match status" value="1"/>
</dbReference>
<evidence type="ECO:0000313" key="7">
    <source>
        <dbReference type="Proteomes" id="UP001497623"/>
    </source>
</evidence>
<accession>A0AAV2PNH8</accession>
<comment type="caution">
    <text evidence="6">The sequence shown here is derived from an EMBL/GenBank/DDBJ whole genome shotgun (WGS) entry which is preliminary data.</text>
</comment>
<dbReference type="PROSITE" id="PS00022">
    <property type="entry name" value="EGF_1"/>
    <property type="match status" value="1"/>
</dbReference>
<gene>
    <name evidence="6" type="ORF">MNOR_LOCUS2363</name>
</gene>
<dbReference type="EMBL" id="CAXKWB010000714">
    <property type="protein sequence ID" value="CAL4062054.1"/>
    <property type="molecule type" value="Genomic_DNA"/>
</dbReference>
<dbReference type="InterPro" id="IPR000742">
    <property type="entry name" value="EGF"/>
</dbReference>
<evidence type="ECO:0000256" key="4">
    <source>
        <dbReference type="ARBA" id="ARBA00023180"/>
    </source>
</evidence>
<sequence>MLILLYSDTNYVLSGFIAEYYITDCPLNCSSRGHCEDHVCICDIGYTGEGCEQEFCPDNCGATYGRGYCYNETSHGRKARAYCLCSQDYYGDSCSLGGPDNEGGTWHWIWRGGSPLAGRTSHATVYLPDLDRLYVFGGYNLNKVLGGLLMFDFSTSTWVNMSDPLGWNTLALRQTRRNSQRMSLYGQLDRNPSLLKNITFSVSGNNTVMSVKVKNSASESLRSKRMIRPSEELNHTPASHAVSETAPAARYGHTMVPYHNDFVLFGGKLSNGEVSAELWIYNTTIEEWRLLESDDDQDHTQFRDGEGNVPPGLMYASLTLVDDHWLYLFGGSLQHGEFSSRIYRFDLAGHRKWEKVAVRGGNELEARIVGHSTVYHPASRSLLIYGGIRVDIARFSKLSDRLLIFDIDNQYWSEIHYSRGDSNTHNTQSHIPLERAFHTALIAGNYMVVFGGYMHKHKQEEACYDKKIYIYHLGCHVWVSQHLIETREYPKLQGIYGHSAFLRGGNTMVVVGGFHGTVNAHILAYVLPPTLVSPDGRHFDIDEACRRHNNQASCVSNLECGWCPSDSSCYERSRGINCTNNLQASACPGICDMLHSCQSCVVHGAAAAAGGGPCAWCVQSATCHPADESASGQGRCGSPDDNDLGQRGWWGEKGDDLYTTDQCRKSDLRPGITFVRYRHPVDLLQPDHVRIINMTQQELRDTHEFQGARELHAGGTTMAELKGFIHPLDASHGKGEQEIQIFLEASQMNATLNISINSTERGLEQVAKIVNNKKDQQKIPAQRKHGPIFPL</sequence>
<proteinExistence type="predicted"/>
<dbReference type="Gene3D" id="2.10.25.10">
    <property type="entry name" value="Laminin"/>
    <property type="match status" value="1"/>
</dbReference>
<dbReference type="Proteomes" id="UP001497623">
    <property type="component" value="Unassembled WGS sequence"/>
</dbReference>
<dbReference type="GO" id="GO:0005737">
    <property type="term" value="C:cytoplasm"/>
    <property type="evidence" value="ECO:0007669"/>
    <property type="project" value="TreeGrafter"/>
</dbReference>
<dbReference type="InterPro" id="IPR015915">
    <property type="entry name" value="Kelch-typ_b-propeller"/>
</dbReference>
<keyword evidence="4" id="KW-0325">Glycoprotein</keyword>
<dbReference type="PANTHER" id="PTHR46461:SF2">
    <property type="entry name" value="ATTRACTIN"/>
    <property type="match status" value="1"/>
</dbReference>
<protein>
    <recommendedName>
        <fullName evidence="5">EGF-like domain-containing protein</fullName>
    </recommendedName>
</protein>
<dbReference type="GO" id="GO:0003682">
    <property type="term" value="F:chromatin binding"/>
    <property type="evidence" value="ECO:0007669"/>
    <property type="project" value="InterPro"/>
</dbReference>
<dbReference type="AlphaFoldDB" id="A0AAV2PNH8"/>
<evidence type="ECO:0000256" key="2">
    <source>
        <dbReference type="ARBA" id="ARBA00022737"/>
    </source>
</evidence>
<dbReference type="InterPro" id="IPR056737">
    <property type="entry name" value="Beta-prop_ATRN-MKLN-like"/>
</dbReference>